<organism evidence="1">
    <name type="scientific">marine sediment metagenome</name>
    <dbReference type="NCBI Taxonomy" id="412755"/>
    <lineage>
        <taxon>unclassified sequences</taxon>
        <taxon>metagenomes</taxon>
        <taxon>ecological metagenomes</taxon>
    </lineage>
</organism>
<accession>A0A0F9GPA2</accession>
<reference evidence="1" key="1">
    <citation type="journal article" date="2015" name="Nature">
        <title>Complex archaea that bridge the gap between prokaryotes and eukaryotes.</title>
        <authorList>
            <person name="Spang A."/>
            <person name="Saw J.H."/>
            <person name="Jorgensen S.L."/>
            <person name="Zaremba-Niedzwiedzka K."/>
            <person name="Martijn J."/>
            <person name="Lind A.E."/>
            <person name="van Eijk R."/>
            <person name="Schleper C."/>
            <person name="Guy L."/>
            <person name="Ettema T.J."/>
        </authorList>
    </citation>
    <scope>NUCLEOTIDE SEQUENCE</scope>
</reference>
<name>A0A0F9GPA2_9ZZZZ</name>
<sequence>MLGKGRPRRETAYPCKHMPGRKHKARGMCVRCYNAWLRRQLTVRRRIKRDGGLAQQRTITPGRHIELWTWRVSLCVRPCRSEVWAVEVDGDRVLGAFGPFPLFPLGKAPTWERVRSGGTFSMCVPDGWRQGGRSRWRELTVNDLLLRDEWVTETLERRWNEFGRVAA</sequence>
<protein>
    <submittedName>
        <fullName evidence="1">Uncharacterized protein</fullName>
    </submittedName>
</protein>
<dbReference type="EMBL" id="LAZR01017389">
    <property type="protein sequence ID" value="KKM00634.1"/>
    <property type="molecule type" value="Genomic_DNA"/>
</dbReference>
<comment type="caution">
    <text evidence="1">The sequence shown here is derived from an EMBL/GenBank/DDBJ whole genome shotgun (WGS) entry which is preliminary data.</text>
</comment>
<dbReference type="AlphaFoldDB" id="A0A0F9GPA2"/>
<evidence type="ECO:0000313" key="1">
    <source>
        <dbReference type="EMBL" id="KKM00634.1"/>
    </source>
</evidence>
<gene>
    <name evidence="1" type="ORF">LCGC14_1802470</name>
</gene>
<proteinExistence type="predicted"/>